<reference evidence="3 4" key="6">
    <citation type="journal article" date="2011" name="Appl. Environ. Microbiol.">
        <title>Involvement of the azorhizobial chromosome partition gene (parA) in the onset of bacteroid differentiation during Sesbania rostrata stem nodule development.</title>
        <authorList>
            <person name="Liu CT."/>
            <person name="Lee KB."/>
            <person name="Wang YS."/>
            <person name="Peng MH."/>
            <person name="Lee KT."/>
            <person name="Suzuki S."/>
            <person name="Suzuki T."/>
            <person name="Oyaizu H."/>
        </authorList>
    </citation>
    <scope>NUCLEOTIDE SEQUENCE [LARGE SCALE GENOMIC DNA]</scope>
    <source>
        <strain evidence="4">ATCC 43989 / DSM 5975 / JCM 20966 / LMG 6465 / NBRC 14845 / NCIMB 13405 / ORS 571</strain>
    </source>
</reference>
<organism evidence="3 4">
    <name type="scientific">Azorhizobium caulinodans (strain ATCC 43989 / DSM 5975 / JCM 20966 / LMG 6465 / NBRC 14845 / NCIMB 13405 / ORS 571)</name>
    <dbReference type="NCBI Taxonomy" id="438753"/>
    <lineage>
        <taxon>Bacteria</taxon>
        <taxon>Pseudomonadati</taxon>
        <taxon>Pseudomonadota</taxon>
        <taxon>Alphaproteobacteria</taxon>
        <taxon>Hyphomicrobiales</taxon>
        <taxon>Xanthobacteraceae</taxon>
        <taxon>Azorhizobium</taxon>
    </lineage>
</organism>
<dbReference type="RefSeq" id="WP_012170914.1">
    <property type="nucleotide sequence ID" value="NC_009937.1"/>
</dbReference>
<dbReference type="Proteomes" id="UP000000270">
    <property type="component" value="Chromosome"/>
</dbReference>
<reference evidence="3 4" key="3">
    <citation type="journal article" date="2008" name="BMC Genomics">
        <title>The genome of the versatile nitrogen fixer Azorhizobium caulinodans ORS571.</title>
        <authorList>
            <person name="Lee KB."/>
            <person name="Backer P.D."/>
            <person name="Aono T."/>
            <person name="Liu CT."/>
            <person name="Suzuki S."/>
            <person name="Suzuki T."/>
            <person name="Kaneko T."/>
            <person name="Yamada M."/>
            <person name="Tabata S."/>
            <person name="Kupfer D.M."/>
            <person name="Najar F.Z."/>
            <person name="Wiley G.B."/>
            <person name="Roe B."/>
            <person name="Binnewies T.T."/>
            <person name="Ussery D.W."/>
            <person name="D'Haeze W."/>
            <person name="Herder J.D."/>
            <person name="Gevers D."/>
            <person name="Vereecke D."/>
            <person name="Holsters M."/>
            <person name="Oyaizu H."/>
        </authorList>
    </citation>
    <scope>NUCLEOTIDE SEQUENCE [LARGE SCALE GENOMIC DNA]</scope>
    <source>
        <strain evidence="4">ATCC 43989 / DSM 5975 / JCM 20966 / LMG 6465 / NBRC 14845 / NCIMB 13405 / ORS 571</strain>
    </source>
</reference>
<dbReference type="KEGG" id="azc:AZC_2388"/>
<gene>
    <name evidence="3" type="ordered locus">AZC_2388</name>
</gene>
<evidence type="ECO:0000313" key="3">
    <source>
        <dbReference type="EMBL" id="BAF88386.1"/>
    </source>
</evidence>
<dbReference type="Pfam" id="PF14235">
    <property type="entry name" value="DUF4337"/>
    <property type="match status" value="1"/>
</dbReference>
<keyword evidence="1" id="KW-0175">Coiled coil</keyword>
<reference evidence="4" key="2">
    <citation type="submission" date="2007-04" db="EMBL/GenBank/DDBJ databases">
        <title>Complete genome sequence of the nitrogen-fixing bacterium Azorhizobium caulinodans ORS571.</title>
        <authorList>
            <person name="Lee K.B."/>
            <person name="Backer P.D."/>
            <person name="Aono T."/>
            <person name="Liu C.T."/>
            <person name="Suzuki S."/>
            <person name="Suzuki T."/>
            <person name="Kaneko T."/>
            <person name="Yamada M."/>
            <person name="Tabata S."/>
            <person name="Kupfer D.M."/>
            <person name="Najar F.Z."/>
            <person name="Wiley G.B."/>
            <person name="Roe B."/>
            <person name="Binnewies T."/>
            <person name="Ussery D."/>
            <person name="Vereecke D."/>
            <person name="Gevers D."/>
            <person name="Holsters M."/>
            <person name="Oyaizu H."/>
        </authorList>
    </citation>
    <scope>NUCLEOTIDE SEQUENCE [LARGE SCALE GENOMIC DNA]</scope>
    <source>
        <strain evidence="4">ATCC 43989 / DSM 5975 / JCM 20966 / LMG 6465 / NBRC 14845 / NCIMB 13405 / ORS 571</strain>
    </source>
</reference>
<feature type="transmembrane region" description="Helical" evidence="2">
    <location>
        <begin position="17"/>
        <end position="34"/>
    </location>
</feature>
<proteinExistence type="predicted"/>
<accession>A8I6B7</accession>
<keyword evidence="2" id="KW-1133">Transmembrane helix</keyword>
<feature type="transmembrane region" description="Helical" evidence="2">
    <location>
        <begin position="160"/>
        <end position="177"/>
    </location>
</feature>
<protein>
    <recommendedName>
        <fullName evidence="5">DUF4337 domain-containing protein</fullName>
    </recommendedName>
</protein>
<dbReference type="EMBL" id="AP009384">
    <property type="protein sequence ID" value="BAF88386.1"/>
    <property type="molecule type" value="Genomic_DNA"/>
</dbReference>
<dbReference type="InterPro" id="IPR025570">
    <property type="entry name" value="DUF4337"/>
</dbReference>
<reference evidence="3 4" key="1">
    <citation type="journal article" date="2007" name="Appl. Environ. Microbiol.">
        <title>Rhizobial factors required for stem nodule maturation and maintenance in Sesbania rostrata-Azorhizobium caulinodans ORS571 symbiosis.</title>
        <authorList>
            <person name="Suzuki S."/>
            <person name="Aono T."/>
            <person name="Lee KB."/>
            <person name="Suzuki T."/>
            <person name="Liu CT."/>
            <person name="Miwa H."/>
            <person name="Wakao S."/>
            <person name="Iki T."/>
            <person name="Oyaizu H."/>
        </authorList>
    </citation>
    <scope>NUCLEOTIDE SEQUENCE [LARGE SCALE GENOMIC DNA]</scope>
    <source>
        <strain evidence="4">ATCC 43989 / DSM 5975 / JCM 20966 / LMG 6465 / NBRC 14845 / NCIMB 13405 / ORS 571</strain>
    </source>
</reference>
<name>A8I6B7_AZOC5</name>
<evidence type="ECO:0000313" key="4">
    <source>
        <dbReference type="Proteomes" id="UP000000270"/>
    </source>
</evidence>
<evidence type="ECO:0000256" key="1">
    <source>
        <dbReference type="SAM" id="Coils"/>
    </source>
</evidence>
<keyword evidence="4" id="KW-1185">Reference proteome</keyword>
<dbReference type="AlphaFoldDB" id="A8I6B7"/>
<reference evidence="3 4" key="5">
    <citation type="journal article" date="2010" name="Appl. Environ. Microbiol.">
        <title>phrR-like gene praR of Azorhizobium caulinodans ORS571 is essential for symbiosis with Sesbania rostrata and is involved in expression of reb genes.</title>
        <authorList>
            <person name="Akiba N."/>
            <person name="Aono T."/>
            <person name="Toyazaki H."/>
            <person name="Sato S."/>
            <person name="Oyaizu H."/>
        </authorList>
    </citation>
    <scope>NUCLEOTIDE SEQUENCE [LARGE SCALE GENOMIC DNA]</scope>
    <source>
        <strain evidence="4">ATCC 43989 / DSM 5975 / JCM 20966 / LMG 6465 / NBRC 14845 / NCIMB 13405 / ORS 571</strain>
    </source>
</reference>
<reference evidence="3 4" key="4">
    <citation type="journal article" date="2009" name="Appl. Environ. Microbiol.">
        <title>Comparative genome-wide transcriptional profiling of Azorhizobium caulinodans ORS571 grown under free-living and symbiotic conditions.</title>
        <authorList>
            <person name="Tsukada S."/>
            <person name="Aono T."/>
            <person name="Akiba N."/>
            <person name="Lee KB."/>
            <person name="Liu CT."/>
            <person name="Toyazaki H."/>
            <person name="Oyaizu H."/>
        </authorList>
    </citation>
    <scope>NUCLEOTIDE SEQUENCE [LARGE SCALE GENOMIC DNA]</scope>
    <source>
        <strain evidence="4">ATCC 43989 / DSM 5975 / JCM 20966 / LMG 6465 / NBRC 14845 / NCIMB 13405 / ORS 571</strain>
    </source>
</reference>
<evidence type="ECO:0008006" key="5">
    <source>
        <dbReference type="Google" id="ProtNLM"/>
    </source>
</evidence>
<dbReference type="HOGENOM" id="CLU_098538_3_0_5"/>
<dbReference type="eggNOG" id="ENOG503218R">
    <property type="taxonomic scope" value="Bacteria"/>
</dbReference>
<feature type="coiled-coil region" evidence="1">
    <location>
        <begin position="90"/>
        <end position="124"/>
    </location>
</feature>
<sequence length="187" mass="20642">MEVEITSEGHTRALNRAVAMTVVLLSVFMAVAKIKDDNIVQAMQAAKADIVDTWNEYQAARLKLHMNEQTAEILKVQFGEAPPANVVAKLAAIESEKQRYQSRSDKLAQKAKDLEETYNQANMRDDQFDLADAALAISLSLAAVAALTSLWWLLYVSWGFGAYGFFMGTAGFAGWSVHPDWLVALLT</sequence>
<feature type="transmembrane region" description="Helical" evidence="2">
    <location>
        <begin position="133"/>
        <end position="154"/>
    </location>
</feature>
<keyword evidence="2" id="KW-0812">Transmembrane</keyword>
<evidence type="ECO:0000256" key="2">
    <source>
        <dbReference type="SAM" id="Phobius"/>
    </source>
</evidence>
<keyword evidence="2" id="KW-0472">Membrane</keyword>